<dbReference type="STRING" id="478820.A0A196SL49"/>
<dbReference type="InterPro" id="IPR045046">
    <property type="entry name" value="Vps9-like"/>
</dbReference>
<dbReference type="InterPro" id="IPR003123">
    <property type="entry name" value="VPS9"/>
</dbReference>
<reference evidence="3 4" key="1">
    <citation type="submission" date="2016-05" db="EMBL/GenBank/DDBJ databases">
        <title>Nuclear genome of Blastocystis sp. subtype 1 NandII.</title>
        <authorList>
            <person name="Gentekaki E."/>
            <person name="Curtis B."/>
            <person name="Stairs C."/>
            <person name="Eme L."/>
            <person name="Herman E."/>
            <person name="Klimes V."/>
            <person name="Arias M.C."/>
            <person name="Elias M."/>
            <person name="Hilliou F."/>
            <person name="Klute M."/>
            <person name="Malik S.-B."/>
            <person name="Pightling A."/>
            <person name="Rachubinski R."/>
            <person name="Salas D."/>
            <person name="Schlacht A."/>
            <person name="Suga H."/>
            <person name="Archibald J."/>
            <person name="Ball S.G."/>
            <person name="Clark G."/>
            <person name="Dacks J."/>
            <person name="Van Der Giezen M."/>
            <person name="Tsaousis A."/>
            <person name="Roger A."/>
        </authorList>
    </citation>
    <scope>NUCLEOTIDE SEQUENCE [LARGE SCALE GENOMIC DNA]</scope>
    <source>
        <strain evidence="4">ATCC 50177 / NandII</strain>
    </source>
</reference>
<dbReference type="Proteomes" id="UP000078348">
    <property type="component" value="Unassembled WGS sequence"/>
</dbReference>
<name>A0A196SL49_BLAHN</name>
<feature type="region of interest" description="Disordered" evidence="1">
    <location>
        <begin position="35"/>
        <end position="75"/>
    </location>
</feature>
<dbReference type="Pfam" id="PF02204">
    <property type="entry name" value="VPS9"/>
    <property type="match status" value="1"/>
</dbReference>
<dbReference type="GO" id="GO:0016192">
    <property type="term" value="P:vesicle-mediated transport"/>
    <property type="evidence" value="ECO:0007669"/>
    <property type="project" value="InterPro"/>
</dbReference>
<proteinExistence type="predicted"/>
<sequence length="510" mass="57345">MFRRKNQSNAQQNMYYDSDAIYRGQSIYGGTNIYQEQGSYVPPTLESTPVAPAPAYQPPSYPTQETGASVGYRPPLFPGSSELAEVAPEPVEELPKRESGNKVLKNSLKNMANSLRKIQERAMRSSKMKEESEADRSIKALFSERIVKGRPDLFVASTPIPATPTAEPSPKNVLSENITGFFSQFSKARSNAPEETGPWAERQRDFNKRFGRNDAQYLRDALVHFCSETKTMYAALLPTDYQRTPDMSPVEEQAAQAAQTTPANPSAPNAEAMQRAGQQRIEDRIHAFTDALMTEIRKHKAWKNATEEVLRDTRDCVEKLIMEDLRDYTLGAVREEMKKEDTELEAKMADLQFLTMENLDVSEICRQNPDVMKKVMEELQQIQHVFSPAEKLECVIQSNRTLGALLQSGNKSGNDAGADDFLPAFIYTVLKSQIPKLPSTVEYVSRFRHPDELLSEGGYCLTNLSGAVSFLQNCGGCDFDIDADEFERQFHKQTSAPVVVEEEEEDLLQF</sequence>
<feature type="region of interest" description="Disordered" evidence="1">
    <location>
        <begin position="244"/>
        <end position="278"/>
    </location>
</feature>
<evidence type="ECO:0000256" key="1">
    <source>
        <dbReference type="SAM" id="MobiDB-lite"/>
    </source>
</evidence>
<dbReference type="EMBL" id="LXWW01000017">
    <property type="protein sequence ID" value="OAO17790.1"/>
    <property type="molecule type" value="Genomic_DNA"/>
</dbReference>
<gene>
    <name evidence="3" type="ORF">AV274_0467</name>
</gene>
<dbReference type="PANTHER" id="PTHR23101:SF25">
    <property type="entry name" value="GTPASE-ACTIVATING PROTEIN AND VPS9 DOMAIN-CONTAINING PROTEIN 1"/>
    <property type="match status" value="1"/>
</dbReference>
<dbReference type="SUPFAM" id="SSF109993">
    <property type="entry name" value="VPS9 domain"/>
    <property type="match status" value="1"/>
</dbReference>
<dbReference type="Gene3D" id="1.10.246.120">
    <property type="match status" value="1"/>
</dbReference>
<feature type="compositionally biased region" description="Pro residues" evidence="1">
    <location>
        <begin position="51"/>
        <end position="61"/>
    </location>
</feature>
<protein>
    <submittedName>
        <fullName evidence="3">Vacuolar sorting protein 9 domain-containing protein</fullName>
    </submittedName>
</protein>
<feature type="domain" description="VPS9" evidence="2">
    <location>
        <begin position="338"/>
        <end position="480"/>
    </location>
</feature>
<dbReference type="InterPro" id="IPR041545">
    <property type="entry name" value="DUF5601"/>
</dbReference>
<dbReference type="GO" id="GO:0005829">
    <property type="term" value="C:cytosol"/>
    <property type="evidence" value="ECO:0007669"/>
    <property type="project" value="TreeGrafter"/>
</dbReference>
<organism evidence="3 4">
    <name type="scientific">Blastocystis sp. subtype 1 (strain ATCC 50177 / NandII)</name>
    <dbReference type="NCBI Taxonomy" id="478820"/>
    <lineage>
        <taxon>Eukaryota</taxon>
        <taxon>Sar</taxon>
        <taxon>Stramenopiles</taxon>
        <taxon>Bigyra</taxon>
        <taxon>Opalozoa</taxon>
        <taxon>Opalinata</taxon>
        <taxon>Blastocystidae</taxon>
        <taxon>Blastocystis</taxon>
    </lineage>
</organism>
<dbReference type="PROSITE" id="PS51205">
    <property type="entry name" value="VPS9"/>
    <property type="match status" value="1"/>
</dbReference>
<dbReference type="GO" id="GO:0005085">
    <property type="term" value="F:guanyl-nucleotide exchange factor activity"/>
    <property type="evidence" value="ECO:0007669"/>
    <property type="project" value="InterPro"/>
</dbReference>
<keyword evidence="4" id="KW-1185">Reference proteome</keyword>
<dbReference type="OrthoDB" id="300289at2759"/>
<dbReference type="PANTHER" id="PTHR23101">
    <property type="entry name" value="RAB GDP/GTP EXCHANGE FACTOR"/>
    <property type="match status" value="1"/>
</dbReference>
<dbReference type="InterPro" id="IPR037191">
    <property type="entry name" value="VPS9_dom_sf"/>
</dbReference>
<evidence type="ECO:0000313" key="4">
    <source>
        <dbReference type="Proteomes" id="UP000078348"/>
    </source>
</evidence>
<dbReference type="GO" id="GO:0030139">
    <property type="term" value="C:endocytic vesicle"/>
    <property type="evidence" value="ECO:0007669"/>
    <property type="project" value="TreeGrafter"/>
</dbReference>
<dbReference type="AlphaFoldDB" id="A0A196SL49"/>
<dbReference type="SMART" id="SM00167">
    <property type="entry name" value="VPS9"/>
    <property type="match status" value="1"/>
</dbReference>
<evidence type="ECO:0000259" key="2">
    <source>
        <dbReference type="PROSITE" id="PS51205"/>
    </source>
</evidence>
<comment type="caution">
    <text evidence="3">The sequence shown here is derived from an EMBL/GenBank/DDBJ whole genome shotgun (WGS) entry which is preliminary data.</text>
</comment>
<dbReference type="GO" id="GO:0031267">
    <property type="term" value="F:small GTPase binding"/>
    <property type="evidence" value="ECO:0007669"/>
    <property type="project" value="TreeGrafter"/>
</dbReference>
<evidence type="ECO:0000313" key="3">
    <source>
        <dbReference type="EMBL" id="OAO17790.1"/>
    </source>
</evidence>
<dbReference type="Gene3D" id="1.20.1050.80">
    <property type="entry name" value="VPS9 domain"/>
    <property type="match status" value="1"/>
</dbReference>
<dbReference type="Pfam" id="PF18151">
    <property type="entry name" value="DUF5601"/>
    <property type="match status" value="1"/>
</dbReference>
<accession>A0A196SL49</accession>
<feature type="compositionally biased region" description="Low complexity" evidence="1">
    <location>
        <begin position="251"/>
        <end position="272"/>
    </location>
</feature>